<dbReference type="Proteomes" id="UP001567538">
    <property type="component" value="Unassembled WGS sequence"/>
</dbReference>
<evidence type="ECO:0000256" key="1">
    <source>
        <dbReference type="ARBA" id="ARBA00009995"/>
    </source>
</evidence>
<dbReference type="GO" id="GO:0016757">
    <property type="term" value="F:glycosyltransferase activity"/>
    <property type="evidence" value="ECO:0007669"/>
    <property type="project" value="UniProtKB-KW"/>
</dbReference>
<keyword evidence="7" id="KW-1185">Reference proteome</keyword>
<reference evidence="6 7" key="1">
    <citation type="submission" date="2024-06" db="EMBL/GenBank/DDBJ databases">
        <title>A chromosome level genome sequence of Diviner's sage (Salvia divinorum).</title>
        <authorList>
            <person name="Ford S.A."/>
            <person name="Ro D.-K."/>
            <person name="Ness R.W."/>
            <person name="Phillips M.A."/>
        </authorList>
    </citation>
    <scope>NUCLEOTIDE SEQUENCE [LARGE SCALE GENOMIC DNA]</scope>
    <source>
        <strain evidence="6">SAF-2024a</strain>
        <tissue evidence="6">Leaf</tissue>
    </source>
</reference>
<organism evidence="6 7">
    <name type="scientific">Salvia divinorum</name>
    <name type="common">Maria pastora</name>
    <name type="synonym">Diviner's sage</name>
    <dbReference type="NCBI Taxonomy" id="28513"/>
    <lineage>
        <taxon>Eukaryota</taxon>
        <taxon>Viridiplantae</taxon>
        <taxon>Streptophyta</taxon>
        <taxon>Embryophyta</taxon>
        <taxon>Tracheophyta</taxon>
        <taxon>Spermatophyta</taxon>
        <taxon>Magnoliopsida</taxon>
        <taxon>eudicotyledons</taxon>
        <taxon>Gunneridae</taxon>
        <taxon>Pentapetalae</taxon>
        <taxon>asterids</taxon>
        <taxon>lamiids</taxon>
        <taxon>Lamiales</taxon>
        <taxon>Lamiaceae</taxon>
        <taxon>Nepetoideae</taxon>
        <taxon>Mentheae</taxon>
        <taxon>Salviinae</taxon>
        <taxon>Salvia</taxon>
        <taxon>Salvia subgen. Calosphace</taxon>
    </lineage>
</organism>
<keyword evidence="2 3" id="KW-0808">Transferase</keyword>
<proteinExistence type="inferred from homology"/>
<dbReference type="InterPro" id="IPR050481">
    <property type="entry name" value="UDP-glycosyltransf_plant"/>
</dbReference>
<dbReference type="PANTHER" id="PTHR48048:SF88">
    <property type="entry name" value="GLYCOSYLTRANSFERASE"/>
    <property type="match status" value="1"/>
</dbReference>
<comment type="caution">
    <text evidence="6">The sequence shown here is derived from an EMBL/GenBank/DDBJ whole genome shotgun (WGS) entry which is preliminary data.</text>
</comment>
<evidence type="ECO:0000256" key="3">
    <source>
        <dbReference type="RuleBase" id="RU003718"/>
    </source>
</evidence>
<feature type="signal peptide" evidence="5">
    <location>
        <begin position="1"/>
        <end position="23"/>
    </location>
</feature>
<comment type="similarity">
    <text evidence="1 3">Belongs to the UDP-glycosyltransferase family.</text>
</comment>
<evidence type="ECO:0000313" key="6">
    <source>
        <dbReference type="EMBL" id="KAL1555455.1"/>
    </source>
</evidence>
<gene>
    <name evidence="6" type="ORF">AAHA92_11193</name>
</gene>
<dbReference type="Gene3D" id="3.40.50.2000">
    <property type="entry name" value="Glycogen Phosphorylase B"/>
    <property type="match status" value="2"/>
</dbReference>
<dbReference type="InterPro" id="IPR035595">
    <property type="entry name" value="UDP_glycos_trans_CS"/>
</dbReference>
<evidence type="ECO:0000313" key="7">
    <source>
        <dbReference type="Proteomes" id="UP001567538"/>
    </source>
</evidence>
<dbReference type="Pfam" id="PF00201">
    <property type="entry name" value="UDPGT"/>
    <property type="match status" value="1"/>
</dbReference>
<keyword evidence="5" id="KW-0732">Signal</keyword>
<evidence type="ECO:0000256" key="2">
    <source>
        <dbReference type="ARBA" id="ARBA00022679"/>
    </source>
</evidence>
<name>A0ABD1HHK1_SALDI</name>
<dbReference type="FunFam" id="3.40.50.2000:FF:000056">
    <property type="entry name" value="Glycosyltransferase"/>
    <property type="match status" value="1"/>
</dbReference>
<dbReference type="CDD" id="cd03784">
    <property type="entry name" value="GT1_Gtf-like"/>
    <property type="match status" value="1"/>
</dbReference>
<dbReference type="AlphaFoldDB" id="A0ABD1HHK1"/>
<sequence length="470" mass="51475">MAEAKAKTTLIFVPLPVLSHLLASIKLANLLTDRDDRLSITILIIDLQLDNKISSHINNSPNSRVHFVQLQRDESDKSPKSTLIQIVSSQKSAVRAAAAAAVAGPEPVKLAGFIFDILCSSMMDVAAEFGAPSYIFYTCGAAGIGLLFRINELIRRRDRALKEYEESDAEIPVTTFINPVPAKVWPAMAFGNEAGFLDLTDRLRSVSGILVNTFLELEWHAIAALAGDGGAPAVYPVGPLLQDEEEPADEAARRRRAEILGWLDEQPESSVAFLCFGTNGYFDEAQVTEIATALERSGRRFLWSLRKPPSKETGARIGEYGDPGEALPGGFLDRTAGIGRVIGWAPQMAVLSHRAVGGFVSHCGWNSILESVSCGVPMAVWPMYAEQQTNAFQLVKELEIAVEIKMDYRKDAPKLVVADKIEKGIRELMDLDNKIHANVKELKEKSKSALMENGSSSNFVRSFIQNISNF</sequence>
<dbReference type="PROSITE" id="PS00375">
    <property type="entry name" value="UDPGT"/>
    <property type="match status" value="1"/>
</dbReference>
<feature type="chain" id="PRO_5044884406" description="Glycosyltransferase" evidence="5">
    <location>
        <begin position="24"/>
        <end position="470"/>
    </location>
</feature>
<dbReference type="SUPFAM" id="SSF53756">
    <property type="entry name" value="UDP-Glycosyltransferase/glycogen phosphorylase"/>
    <property type="match status" value="1"/>
</dbReference>
<evidence type="ECO:0000256" key="4">
    <source>
        <dbReference type="RuleBase" id="RU362057"/>
    </source>
</evidence>
<keyword evidence="3 6" id="KW-0328">Glycosyltransferase</keyword>
<dbReference type="EC" id="2.4.1.-" evidence="4"/>
<dbReference type="EMBL" id="JBEAFC010000005">
    <property type="protein sequence ID" value="KAL1555455.1"/>
    <property type="molecule type" value="Genomic_DNA"/>
</dbReference>
<evidence type="ECO:0000256" key="5">
    <source>
        <dbReference type="SAM" id="SignalP"/>
    </source>
</evidence>
<dbReference type="InterPro" id="IPR002213">
    <property type="entry name" value="UDP_glucos_trans"/>
</dbReference>
<protein>
    <recommendedName>
        <fullName evidence="4">Glycosyltransferase</fullName>
        <ecNumber evidence="4">2.4.1.-</ecNumber>
    </recommendedName>
</protein>
<accession>A0ABD1HHK1</accession>
<dbReference type="PANTHER" id="PTHR48048">
    <property type="entry name" value="GLYCOSYLTRANSFERASE"/>
    <property type="match status" value="1"/>
</dbReference>